<dbReference type="PANTHER" id="PTHR30153">
    <property type="entry name" value="REPLICATIVE DNA HELICASE DNAB"/>
    <property type="match status" value="1"/>
</dbReference>
<sequence>MRLSAPVYHLKRQARLLSRRENIPLHQALDRVAAEEGFGSWSLLAAKATEAAPADRLLARLTPGDMVLVAARPGQGKTLMSLELAVAAMRQGNRAVFFTLEYVHADILDRFRDIGIEPANFGHLFDFDNSDAISAGYIIERQRSASRGTLAVIDYLQLLDQKRENPELTVQIRALRSFARERGLVLVFISQIDRSYDPARKPFPDIGDIRLPNPLDLSLFDKACFLNKGESSFRRLEGDPSGRYP</sequence>
<keyword evidence="3" id="KW-1185">Reference proteome</keyword>
<dbReference type="InterPro" id="IPR007694">
    <property type="entry name" value="DNA_helicase_DnaB-like_C"/>
</dbReference>
<dbReference type="NCBIfam" id="NF004629">
    <property type="entry name" value="PRK05973.1"/>
    <property type="match status" value="1"/>
</dbReference>
<name>A0A330HP76_9HYPH</name>
<dbReference type="GO" id="GO:0003678">
    <property type="term" value="F:DNA helicase activity"/>
    <property type="evidence" value="ECO:0007669"/>
    <property type="project" value="InterPro"/>
</dbReference>
<dbReference type="Gene3D" id="3.40.50.300">
    <property type="entry name" value="P-loop containing nucleotide triphosphate hydrolases"/>
    <property type="match status" value="1"/>
</dbReference>
<dbReference type="Proteomes" id="UP000251558">
    <property type="component" value="Unassembled WGS sequence"/>
</dbReference>
<dbReference type="EMBL" id="QMBP01000008">
    <property type="protein sequence ID" value="RAZ89508.1"/>
    <property type="molecule type" value="Genomic_DNA"/>
</dbReference>
<dbReference type="GO" id="GO:0005524">
    <property type="term" value="F:ATP binding"/>
    <property type="evidence" value="ECO:0007669"/>
    <property type="project" value="InterPro"/>
</dbReference>
<feature type="domain" description="SF4 helicase" evidence="1">
    <location>
        <begin position="54"/>
        <end position="110"/>
    </location>
</feature>
<dbReference type="GO" id="GO:0005829">
    <property type="term" value="C:cytosol"/>
    <property type="evidence" value="ECO:0007669"/>
    <property type="project" value="TreeGrafter"/>
</dbReference>
<dbReference type="SUPFAM" id="SSF52540">
    <property type="entry name" value="P-loop containing nucleoside triphosphate hydrolases"/>
    <property type="match status" value="1"/>
</dbReference>
<keyword evidence="2" id="KW-0067">ATP-binding</keyword>
<dbReference type="OrthoDB" id="7357206at2"/>
<reference evidence="2 3" key="1">
    <citation type="submission" date="2018-07" db="EMBL/GenBank/DDBJ databases">
        <title>Diversity of Mesorhizobium strains in Brazil.</title>
        <authorList>
            <person name="Helene L.C.F."/>
            <person name="Dall'Agnol R."/>
            <person name="Delamuta J.R.M."/>
            <person name="Hungria M."/>
        </authorList>
    </citation>
    <scope>NUCLEOTIDE SEQUENCE [LARGE SCALE GENOMIC DNA]</scope>
    <source>
        <strain evidence="2 3">AC99b</strain>
    </source>
</reference>
<comment type="caution">
    <text evidence="2">The sequence shown here is derived from an EMBL/GenBank/DDBJ whole genome shotgun (WGS) entry which is preliminary data.</text>
</comment>
<dbReference type="GO" id="GO:0006260">
    <property type="term" value="P:DNA replication"/>
    <property type="evidence" value="ECO:0007669"/>
    <property type="project" value="InterPro"/>
</dbReference>
<dbReference type="Pfam" id="PF03796">
    <property type="entry name" value="DnaB_C"/>
    <property type="match status" value="2"/>
</dbReference>
<evidence type="ECO:0000259" key="1">
    <source>
        <dbReference type="Pfam" id="PF03796"/>
    </source>
</evidence>
<evidence type="ECO:0000313" key="2">
    <source>
        <dbReference type="EMBL" id="RAZ89508.1"/>
    </source>
</evidence>
<feature type="domain" description="SF4 helicase" evidence="1">
    <location>
        <begin position="142"/>
        <end position="210"/>
    </location>
</feature>
<keyword evidence="2" id="KW-0547">Nucleotide-binding</keyword>
<keyword evidence="2" id="KW-0378">Hydrolase</keyword>
<protein>
    <submittedName>
        <fullName evidence="2">DNA helicase</fullName>
    </submittedName>
</protein>
<keyword evidence="2" id="KW-0347">Helicase</keyword>
<dbReference type="AlphaFoldDB" id="A0A330HP76"/>
<proteinExistence type="predicted"/>
<evidence type="ECO:0000313" key="3">
    <source>
        <dbReference type="Proteomes" id="UP000251558"/>
    </source>
</evidence>
<gene>
    <name evidence="2" type="ORF">DPM33_18230</name>
</gene>
<dbReference type="PANTHER" id="PTHR30153:SF2">
    <property type="entry name" value="REPLICATIVE DNA HELICASE"/>
    <property type="match status" value="1"/>
</dbReference>
<dbReference type="RefSeq" id="WP_112098827.1">
    <property type="nucleotide sequence ID" value="NZ_QMBP01000008.1"/>
</dbReference>
<dbReference type="InterPro" id="IPR027417">
    <property type="entry name" value="P-loop_NTPase"/>
</dbReference>
<organism evidence="2 3">
    <name type="scientific">Mesorhizobium hawassense</name>
    <dbReference type="NCBI Taxonomy" id="1209954"/>
    <lineage>
        <taxon>Bacteria</taxon>
        <taxon>Pseudomonadati</taxon>
        <taxon>Pseudomonadota</taxon>
        <taxon>Alphaproteobacteria</taxon>
        <taxon>Hyphomicrobiales</taxon>
        <taxon>Phyllobacteriaceae</taxon>
        <taxon>Mesorhizobium</taxon>
    </lineage>
</organism>
<accession>A0A330HP76</accession>